<proteinExistence type="predicted"/>
<dbReference type="InterPro" id="IPR050169">
    <property type="entry name" value="Krueppel_C2H2_ZnF"/>
</dbReference>
<organism evidence="2 3">
    <name type="scientific">Molossus molossus</name>
    <name type="common">Pallas' mastiff bat</name>
    <name type="synonym">Vespertilio molossus</name>
    <dbReference type="NCBI Taxonomy" id="27622"/>
    <lineage>
        <taxon>Eukaryota</taxon>
        <taxon>Metazoa</taxon>
        <taxon>Chordata</taxon>
        <taxon>Craniata</taxon>
        <taxon>Vertebrata</taxon>
        <taxon>Euteleostomi</taxon>
        <taxon>Mammalia</taxon>
        <taxon>Eutheria</taxon>
        <taxon>Laurasiatheria</taxon>
        <taxon>Chiroptera</taxon>
        <taxon>Yangochiroptera</taxon>
        <taxon>Molossidae</taxon>
        <taxon>Molossus</taxon>
    </lineage>
</organism>
<dbReference type="Gene3D" id="6.10.140.140">
    <property type="match status" value="1"/>
</dbReference>
<gene>
    <name evidence="2" type="ORF">HJG59_020184</name>
</gene>
<feature type="domain" description="KRAB" evidence="1">
    <location>
        <begin position="24"/>
        <end position="94"/>
    </location>
</feature>
<comment type="caution">
    <text evidence="2">The sequence shown here is derived from an EMBL/GenBank/DDBJ whole genome shotgun (WGS) entry which is preliminary data.</text>
</comment>
<dbReference type="PANTHER" id="PTHR23232">
    <property type="entry name" value="KRAB DOMAIN C2H2 ZINC FINGER"/>
    <property type="match status" value="1"/>
</dbReference>
<dbReference type="InterPro" id="IPR036051">
    <property type="entry name" value="KRAB_dom_sf"/>
</dbReference>
<protein>
    <submittedName>
        <fullName evidence="2">Zinc finger protein 772</fullName>
    </submittedName>
</protein>
<dbReference type="Pfam" id="PF01352">
    <property type="entry name" value="KRAB"/>
    <property type="match status" value="1"/>
</dbReference>
<dbReference type="SMART" id="SM00349">
    <property type="entry name" value="KRAB"/>
    <property type="match status" value="1"/>
</dbReference>
<sequence length="197" mass="22265">MEGFPFLITTGIRCGRCKYLEVQVNFEDVFVYFSQEEWGLLDDTQRLLYRDVMLENFALMASLGYTSMSCEVDPLELGSKHWVSAWTHMTPARTRETQSGCGPGFSQLHSDNVGPRRYKSYGKNRTGRPSAPNLEILDRAEFTDVTGGQHRKTRPDTFLSSTKMSLLGLHWPSAPDARRSAFRMTVVTVPGKGTSER</sequence>
<name>A0A7J8CCX4_MOLMO</name>
<dbReference type="SUPFAM" id="SSF109640">
    <property type="entry name" value="KRAB domain (Kruppel-associated box)"/>
    <property type="match status" value="1"/>
</dbReference>
<evidence type="ECO:0000259" key="1">
    <source>
        <dbReference type="PROSITE" id="PS50805"/>
    </source>
</evidence>
<dbReference type="GO" id="GO:0006355">
    <property type="term" value="P:regulation of DNA-templated transcription"/>
    <property type="evidence" value="ECO:0007669"/>
    <property type="project" value="InterPro"/>
</dbReference>
<accession>A0A7J8CCX4</accession>
<evidence type="ECO:0000313" key="2">
    <source>
        <dbReference type="EMBL" id="KAF6408724.1"/>
    </source>
</evidence>
<keyword evidence="3" id="KW-1185">Reference proteome</keyword>
<evidence type="ECO:0000313" key="3">
    <source>
        <dbReference type="Proteomes" id="UP000550707"/>
    </source>
</evidence>
<dbReference type="CDD" id="cd07765">
    <property type="entry name" value="KRAB_A-box"/>
    <property type="match status" value="1"/>
</dbReference>
<dbReference type="PROSITE" id="PS50805">
    <property type="entry name" value="KRAB"/>
    <property type="match status" value="1"/>
</dbReference>
<dbReference type="EMBL" id="JACASF010000021">
    <property type="protein sequence ID" value="KAF6408724.1"/>
    <property type="molecule type" value="Genomic_DNA"/>
</dbReference>
<dbReference type="Proteomes" id="UP000550707">
    <property type="component" value="Unassembled WGS sequence"/>
</dbReference>
<dbReference type="AlphaFoldDB" id="A0A7J8CCX4"/>
<reference evidence="2 3" key="1">
    <citation type="journal article" date="2020" name="Nature">
        <title>Six reference-quality genomes reveal evolution of bat adaptations.</title>
        <authorList>
            <person name="Jebb D."/>
            <person name="Huang Z."/>
            <person name="Pippel M."/>
            <person name="Hughes G.M."/>
            <person name="Lavrichenko K."/>
            <person name="Devanna P."/>
            <person name="Winkler S."/>
            <person name="Jermiin L.S."/>
            <person name="Skirmuntt E.C."/>
            <person name="Katzourakis A."/>
            <person name="Burkitt-Gray L."/>
            <person name="Ray D.A."/>
            <person name="Sullivan K.A.M."/>
            <person name="Roscito J.G."/>
            <person name="Kirilenko B.M."/>
            <person name="Davalos L.M."/>
            <person name="Corthals A.P."/>
            <person name="Power M.L."/>
            <person name="Jones G."/>
            <person name="Ransome R.D."/>
            <person name="Dechmann D.K.N."/>
            <person name="Locatelli A.G."/>
            <person name="Puechmaille S.J."/>
            <person name="Fedrigo O."/>
            <person name="Jarvis E.D."/>
            <person name="Hiller M."/>
            <person name="Vernes S.C."/>
            <person name="Myers E.W."/>
            <person name="Teeling E.C."/>
        </authorList>
    </citation>
    <scope>NUCLEOTIDE SEQUENCE [LARGE SCALE GENOMIC DNA]</scope>
    <source>
        <strain evidence="2">MMolMol1</strain>
        <tissue evidence="2">Muscle</tissue>
    </source>
</reference>
<dbReference type="PANTHER" id="PTHR23232:SF133">
    <property type="entry name" value="RIKEN CDNA 1700020N01 GENE"/>
    <property type="match status" value="1"/>
</dbReference>
<dbReference type="InterPro" id="IPR001909">
    <property type="entry name" value="KRAB"/>
</dbReference>